<dbReference type="EMBL" id="FZNY01000001">
    <property type="protein sequence ID" value="SNR48126.1"/>
    <property type="molecule type" value="Genomic_DNA"/>
</dbReference>
<evidence type="ECO:0000313" key="2">
    <source>
        <dbReference type="Proteomes" id="UP000198379"/>
    </source>
</evidence>
<organism evidence="1 2">
    <name type="scientific">Dokdonia pacifica</name>
    <dbReference type="NCBI Taxonomy" id="1627892"/>
    <lineage>
        <taxon>Bacteria</taxon>
        <taxon>Pseudomonadati</taxon>
        <taxon>Bacteroidota</taxon>
        <taxon>Flavobacteriia</taxon>
        <taxon>Flavobacteriales</taxon>
        <taxon>Flavobacteriaceae</taxon>
        <taxon>Dokdonia</taxon>
    </lineage>
</organism>
<name>A0A238WNK8_9FLAO</name>
<sequence length="486" mass="56934">MRNVYLLVCCFFICQVYSQGEFKEYKNGLIYSPTAISKLSEIVGDKNEEFRTCDITKNFTSTLQTKGYVFELGKAYRSMLKKDLKNNISLEAFISKYKTDKKPLSLIVKSSYTNRYEKKKYVRLDEYPGENSVRILEDNWIDAQFGSWIVDFTRKDRLKVIYLEDNFKSVALPDTYKRMVQYSECLIDSTTTVFKKNTSRSWDGYEEKDTLKKQKQKRFFDFVNSKLSVKPPKWEDYELKNGDTNYKKYSKALVAYEAKKKEHITSYLSEDPQFIQLLNQTYEEAVEHGNSNDEIERYIGEYLSKAKTLELKRNRIVVGSCSMDNSPRIHAMNISQLSAESYNWDVFLRAHLNIMNDRFERASDGSYAWQQRHTYIKELEVLNINVPDLLLGMTLRVNNPSKNHYYGNISRLGRAIAESEDLTAFENIIVSAIGDPALDDYNRLLMFYLYGNLRYNLDKNAGLEFDRTVLKEKGKLLPEYLTKEIH</sequence>
<reference evidence="1 2" key="1">
    <citation type="submission" date="2017-06" db="EMBL/GenBank/DDBJ databases">
        <authorList>
            <person name="Kim H.J."/>
            <person name="Triplett B.A."/>
        </authorList>
    </citation>
    <scope>NUCLEOTIDE SEQUENCE [LARGE SCALE GENOMIC DNA]</scope>
    <source>
        <strain evidence="1 2">DSM 25597</strain>
    </source>
</reference>
<proteinExistence type="predicted"/>
<dbReference type="RefSeq" id="WP_089370558.1">
    <property type="nucleotide sequence ID" value="NZ_BMEP01000003.1"/>
</dbReference>
<accession>A0A238WNK8</accession>
<gene>
    <name evidence="1" type="ORF">SAMN06265376_1011271</name>
</gene>
<protein>
    <submittedName>
        <fullName evidence="1">Uncharacterized protein</fullName>
    </submittedName>
</protein>
<dbReference type="AlphaFoldDB" id="A0A238WNK8"/>
<dbReference type="OrthoDB" id="5512913at2"/>
<evidence type="ECO:0000313" key="1">
    <source>
        <dbReference type="EMBL" id="SNR48126.1"/>
    </source>
</evidence>
<keyword evidence="2" id="KW-1185">Reference proteome</keyword>
<dbReference type="Proteomes" id="UP000198379">
    <property type="component" value="Unassembled WGS sequence"/>
</dbReference>